<gene>
    <name evidence="3" type="ORF">GCM10014713_41670</name>
</gene>
<dbReference type="Pfam" id="PF12684">
    <property type="entry name" value="DUF3799"/>
    <property type="match status" value="1"/>
</dbReference>
<accession>A0A918H830</accession>
<dbReference type="EMBL" id="BMQQ01000016">
    <property type="protein sequence ID" value="GGT43619.1"/>
    <property type="molecule type" value="Genomic_DNA"/>
</dbReference>
<name>A0A918H830_9ACTN</name>
<evidence type="ECO:0000259" key="2">
    <source>
        <dbReference type="Pfam" id="PF12684"/>
    </source>
</evidence>
<evidence type="ECO:0000313" key="4">
    <source>
        <dbReference type="Proteomes" id="UP000619486"/>
    </source>
</evidence>
<comment type="caution">
    <text evidence="3">The sequence shown here is derived from an EMBL/GenBank/DDBJ whole genome shotgun (WGS) entry which is preliminary data.</text>
</comment>
<evidence type="ECO:0000256" key="1">
    <source>
        <dbReference type="SAM" id="MobiDB-lite"/>
    </source>
</evidence>
<dbReference type="RefSeq" id="WP_189203079.1">
    <property type="nucleotide sequence ID" value="NZ_BMQQ01000016.1"/>
</dbReference>
<dbReference type="InterPro" id="IPR024432">
    <property type="entry name" value="Put_RecE_PDDEXK-like_dom"/>
</dbReference>
<reference evidence="3" key="1">
    <citation type="journal article" date="2014" name="Int. J. Syst. Evol. Microbiol.">
        <title>Complete genome sequence of Corynebacterium casei LMG S-19264T (=DSM 44701T), isolated from a smear-ripened cheese.</title>
        <authorList>
            <consortium name="US DOE Joint Genome Institute (JGI-PGF)"/>
            <person name="Walter F."/>
            <person name="Albersmeier A."/>
            <person name="Kalinowski J."/>
            <person name="Ruckert C."/>
        </authorList>
    </citation>
    <scope>NUCLEOTIDE SEQUENCE</scope>
    <source>
        <strain evidence="3">JCM 3172</strain>
    </source>
</reference>
<dbReference type="InterPro" id="IPR011604">
    <property type="entry name" value="PDDEXK-like_dom_sf"/>
</dbReference>
<dbReference type="AlphaFoldDB" id="A0A918H830"/>
<keyword evidence="4" id="KW-1185">Reference proteome</keyword>
<organism evidence="3 4">
    <name type="scientific">Streptomyces purpureus</name>
    <dbReference type="NCBI Taxonomy" id="1951"/>
    <lineage>
        <taxon>Bacteria</taxon>
        <taxon>Bacillati</taxon>
        <taxon>Actinomycetota</taxon>
        <taxon>Actinomycetes</taxon>
        <taxon>Kitasatosporales</taxon>
        <taxon>Streptomycetaceae</taxon>
        <taxon>Streptomyces</taxon>
    </lineage>
</organism>
<reference evidence="3" key="2">
    <citation type="submission" date="2020-09" db="EMBL/GenBank/DDBJ databases">
        <authorList>
            <person name="Sun Q."/>
            <person name="Ohkuma M."/>
        </authorList>
    </citation>
    <scope>NUCLEOTIDE SEQUENCE</scope>
    <source>
        <strain evidence="3">JCM 3172</strain>
    </source>
</reference>
<feature type="region of interest" description="Disordered" evidence="1">
    <location>
        <begin position="1"/>
        <end position="21"/>
    </location>
</feature>
<evidence type="ECO:0000313" key="3">
    <source>
        <dbReference type="EMBL" id="GGT43619.1"/>
    </source>
</evidence>
<dbReference type="Gene3D" id="3.90.320.10">
    <property type="match status" value="1"/>
</dbReference>
<feature type="domain" description="Putative exodeoxyribonuclease 8 PDDEXK-like" evidence="2">
    <location>
        <begin position="111"/>
        <end position="271"/>
    </location>
</feature>
<sequence>MTDTAQAGAVEAPAAGPIEPGLYSNLPAEQYHAHRDSLSSTGARTILKAPALFRYEQDHPQPRRAVFDFGTAAHKLVLGDGPELVAIEADDWRTKAARAERDAVEAAGGIALLATDYDRVHDMADTLRRHPIASAVFAPGAGRPEQSLFWRDAPTGVLRRARLDWLPHPRGGRTIVADYKTTACASPEALARSVDTYGYHQQAAWYLDGVRALELGDESAVFLLVFQEKTAPYLITVVQLDLLTLRVGAAKNRRALQLYAECAASGRWPGYVPDDQPHFLSLPTWALARDTEEYL</sequence>
<protein>
    <recommendedName>
        <fullName evidence="2">Putative exodeoxyribonuclease 8 PDDEXK-like domain-containing protein</fullName>
    </recommendedName>
</protein>
<dbReference type="Proteomes" id="UP000619486">
    <property type="component" value="Unassembled WGS sequence"/>
</dbReference>
<proteinExistence type="predicted"/>